<name>A0ABS1VLR7_9ACTN</name>
<evidence type="ECO:0000313" key="2">
    <source>
        <dbReference type="Proteomes" id="UP000598996"/>
    </source>
</evidence>
<accession>A0ABS1VLR7</accession>
<gene>
    <name evidence="1" type="ORF">JKJ07_14895</name>
</gene>
<comment type="caution">
    <text evidence="1">The sequence shown here is derived from an EMBL/GenBank/DDBJ whole genome shotgun (WGS) entry which is preliminary data.</text>
</comment>
<dbReference type="EMBL" id="JAENHO010000004">
    <property type="protein sequence ID" value="MBL7255590.1"/>
    <property type="molecule type" value="Genomic_DNA"/>
</dbReference>
<evidence type="ECO:0000313" key="1">
    <source>
        <dbReference type="EMBL" id="MBL7255590.1"/>
    </source>
</evidence>
<dbReference type="RefSeq" id="WP_202992096.1">
    <property type="nucleotide sequence ID" value="NZ_JAENHO010000004.1"/>
</dbReference>
<sequence length="192" mass="21026">MGLRHLADLSAARWLVDETDRPWTERVTFGPGGFAAYARVRFLDDPAFPGQSENDVAPAEDAPTESEQIGFALETLSGHTATPDDCYFCLWDGWGTEIAGSPRVELPHRSYFLFRGSLTDWRAADLWPGQPRGTTPDPAFVWPADHAWCLAKDVDPHWAGVGGSEAAVAGLLADPRLDVVRADPAAKQPTYY</sequence>
<reference evidence="1 2" key="1">
    <citation type="submission" date="2021-01" db="EMBL/GenBank/DDBJ databases">
        <title>Actinoplanes sp. nov. LDG1-01 isolated from lichen.</title>
        <authorList>
            <person name="Saeng-In P."/>
            <person name="Phongsopitanun W."/>
            <person name="Kanchanasin P."/>
            <person name="Yuki M."/>
            <person name="Kudo T."/>
            <person name="Ohkuma M."/>
            <person name="Tanasupawat S."/>
        </authorList>
    </citation>
    <scope>NUCLEOTIDE SEQUENCE [LARGE SCALE GENOMIC DNA]</scope>
    <source>
        <strain evidence="1 2">LDG1-01</strain>
    </source>
</reference>
<organism evidence="1 2">
    <name type="scientific">Paractinoplanes lichenicola</name>
    <dbReference type="NCBI Taxonomy" id="2802976"/>
    <lineage>
        <taxon>Bacteria</taxon>
        <taxon>Bacillati</taxon>
        <taxon>Actinomycetota</taxon>
        <taxon>Actinomycetes</taxon>
        <taxon>Micromonosporales</taxon>
        <taxon>Micromonosporaceae</taxon>
        <taxon>Paractinoplanes</taxon>
    </lineage>
</organism>
<proteinExistence type="predicted"/>
<dbReference type="Proteomes" id="UP000598996">
    <property type="component" value="Unassembled WGS sequence"/>
</dbReference>
<protein>
    <submittedName>
        <fullName evidence="1">Uncharacterized protein</fullName>
    </submittedName>
</protein>
<keyword evidence="2" id="KW-1185">Reference proteome</keyword>